<dbReference type="CDD" id="cd14797">
    <property type="entry name" value="DUF302"/>
    <property type="match status" value="1"/>
</dbReference>
<evidence type="ECO:0008006" key="2">
    <source>
        <dbReference type="Google" id="ProtNLM"/>
    </source>
</evidence>
<organism evidence="1">
    <name type="scientific">hydrothermal vent metagenome</name>
    <dbReference type="NCBI Taxonomy" id="652676"/>
    <lineage>
        <taxon>unclassified sequences</taxon>
        <taxon>metagenomes</taxon>
        <taxon>ecological metagenomes</taxon>
    </lineage>
</organism>
<sequence>MKFLGLIFLYLIIITKSHAVVTGEMLMVRSTEAFPEAMAMLQEAISKQGYTLSRIQRVDVGLNAKGYKTDKYRVVFFGKGQEIQALSIRYPQLIPYLPLKIAIFAEGDNTILISANPTVLHDMFQLAELKPTLNLWLKDITAILKTVQSQN</sequence>
<accession>A0A3B0XTY0</accession>
<evidence type="ECO:0000313" key="1">
    <source>
        <dbReference type="EMBL" id="VAW68200.1"/>
    </source>
</evidence>
<dbReference type="InterPro" id="IPR005180">
    <property type="entry name" value="DUF302"/>
</dbReference>
<dbReference type="SUPFAM" id="SSF103247">
    <property type="entry name" value="TT1751-like"/>
    <property type="match status" value="1"/>
</dbReference>
<name>A0A3B0XTY0_9ZZZZ</name>
<proteinExistence type="predicted"/>
<gene>
    <name evidence="1" type="ORF">MNBD_GAMMA09-1786</name>
</gene>
<reference evidence="1" key="1">
    <citation type="submission" date="2018-06" db="EMBL/GenBank/DDBJ databases">
        <authorList>
            <person name="Zhirakovskaya E."/>
        </authorList>
    </citation>
    <scope>NUCLEOTIDE SEQUENCE</scope>
</reference>
<dbReference type="EMBL" id="UOFI01000116">
    <property type="protein sequence ID" value="VAW68200.1"/>
    <property type="molecule type" value="Genomic_DNA"/>
</dbReference>
<dbReference type="InterPro" id="IPR035923">
    <property type="entry name" value="TT1751-like_sf"/>
</dbReference>
<dbReference type="Gene3D" id="3.30.310.70">
    <property type="entry name" value="TT1751-like domain"/>
    <property type="match status" value="1"/>
</dbReference>
<dbReference type="AlphaFoldDB" id="A0A3B0XTY0"/>
<protein>
    <recommendedName>
        <fullName evidence="2">DUF302 domain-containing protein</fullName>
    </recommendedName>
</protein>